<protein>
    <submittedName>
        <fullName evidence="3">UreD-domain-containing protein</fullName>
    </submittedName>
</protein>
<proteinExistence type="inferred from homology"/>
<organism evidence="3 4">
    <name type="scientific">Cylindrobasidium torrendii FP15055 ss-10</name>
    <dbReference type="NCBI Taxonomy" id="1314674"/>
    <lineage>
        <taxon>Eukaryota</taxon>
        <taxon>Fungi</taxon>
        <taxon>Dikarya</taxon>
        <taxon>Basidiomycota</taxon>
        <taxon>Agaricomycotina</taxon>
        <taxon>Agaricomycetes</taxon>
        <taxon>Agaricomycetidae</taxon>
        <taxon>Agaricales</taxon>
        <taxon>Marasmiineae</taxon>
        <taxon>Physalacriaceae</taxon>
        <taxon>Cylindrobasidium</taxon>
    </lineage>
</organism>
<dbReference type="InterPro" id="IPR002669">
    <property type="entry name" value="UreD"/>
</dbReference>
<dbReference type="PANTHER" id="PTHR33643">
    <property type="entry name" value="UREASE ACCESSORY PROTEIN D"/>
    <property type="match status" value="1"/>
</dbReference>
<evidence type="ECO:0000313" key="4">
    <source>
        <dbReference type="Proteomes" id="UP000054007"/>
    </source>
</evidence>
<dbReference type="OrthoDB" id="5550464at2759"/>
<dbReference type="EMBL" id="KN880677">
    <property type="protein sequence ID" value="KIY63728.1"/>
    <property type="molecule type" value="Genomic_DNA"/>
</dbReference>
<keyword evidence="4" id="KW-1185">Reference proteome</keyword>
<evidence type="ECO:0000313" key="3">
    <source>
        <dbReference type="EMBL" id="KIY63728.1"/>
    </source>
</evidence>
<reference evidence="3 4" key="1">
    <citation type="journal article" date="2015" name="Fungal Genet. Biol.">
        <title>Evolution of novel wood decay mechanisms in Agaricales revealed by the genome sequences of Fistulina hepatica and Cylindrobasidium torrendii.</title>
        <authorList>
            <person name="Floudas D."/>
            <person name="Held B.W."/>
            <person name="Riley R."/>
            <person name="Nagy L.G."/>
            <person name="Koehler G."/>
            <person name="Ransdell A.S."/>
            <person name="Younus H."/>
            <person name="Chow J."/>
            <person name="Chiniquy J."/>
            <person name="Lipzen A."/>
            <person name="Tritt A."/>
            <person name="Sun H."/>
            <person name="Haridas S."/>
            <person name="LaButti K."/>
            <person name="Ohm R.A."/>
            <person name="Kues U."/>
            <person name="Blanchette R.A."/>
            <person name="Grigoriev I.V."/>
            <person name="Minto R.E."/>
            <person name="Hibbett D.S."/>
        </authorList>
    </citation>
    <scope>NUCLEOTIDE SEQUENCE [LARGE SCALE GENOMIC DNA]</scope>
    <source>
        <strain evidence="3 4">FP15055 ss-10</strain>
    </source>
</reference>
<dbReference type="GO" id="GO:0016151">
    <property type="term" value="F:nickel cation binding"/>
    <property type="evidence" value="ECO:0007669"/>
    <property type="project" value="InterPro"/>
</dbReference>
<comment type="similarity">
    <text evidence="1">Belongs to the UreD family.</text>
</comment>
<dbReference type="STRING" id="1314674.A0A0D7AZF8"/>
<dbReference type="AlphaFoldDB" id="A0A0D7AZF8"/>
<accession>A0A0D7AZF8</accession>
<dbReference type="HAMAP" id="MF_01384">
    <property type="entry name" value="UreD"/>
    <property type="match status" value="1"/>
</dbReference>
<dbReference type="Proteomes" id="UP000054007">
    <property type="component" value="Unassembled WGS sequence"/>
</dbReference>
<gene>
    <name evidence="3" type="ORF">CYLTODRAFT_359483</name>
</gene>
<dbReference type="Pfam" id="PF01774">
    <property type="entry name" value="UreD"/>
    <property type="match status" value="1"/>
</dbReference>
<name>A0A0D7AZF8_9AGAR</name>
<keyword evidence="2" id="KW-0143">Chaperone</keyword>
<evidence type="ECO:0000256" key="1">
    <source>
        <dbReference type="ARBA" id="ARBA00007177"/>
    </source>
</evidence>
<evidence type="ECO:0000256" key="2">
    <source>
        <dbReference type="ARBA" id="ARBA00023186"/>
    </source>
</evidence>
<dbReference type="PANTHER" id="PTHR33643:SF1">
    <property type="entry name" value="UREASE ACCESSORY PROTEIN D"/>
    <property type="match status" value="1"/>
</dbReference>
<sequence>MPPSPTQEIHGGTGRITVSSHGLKAVFSELSAAYPLKLLSPRAFENRVAIVYLLSYGGGLVSGDQVDLRVHVTGEAKLVLLSQGSTKIFKTRPGRRLATVNGEQIKPGTPSRQVISFTVSQDGALFLLPDPVTCFRDASYHQIQTFHIARGASVAILDWVTSGRKSLGEEWVFSQYYSVNEIFLDGVRVAKDVMLLEDNAIPTASGTRRTLAQRLAPYACYAMLFLIGPQLQTTIDHLTKEYESISVMKTRAPEHLIWSLSPLVTGQGSGVVGAVVRVAGKEPESVKRWFSSALAPIAEHIGLEDVHMK</sequence>